<dbReference type="EMBL" id="BGPR01017599">
    <property type="protein sequence ID" value="GBN76627.1"/>
    <property type="molecule type" value="Genomic_DNA"/>
</dbReference>
<evidence type="ECO:0000313" key="1">
    <source>
        <dbReference type="EMBL" id="GBN76627.1"/>
    </source>
</evidence>
<gene>
    <name evidence="1" type="ORF">AVEN_1684_2</name>
</gene>
<feature type="non-terminal residue" evidence="1">
    <location>
        <position position="1"/>
    </location>
</feature>
<dbReference type="OrthoDB" id="7440550at2759"/>
<comment type="caution">
    <text evidence="1">The sequence shown here is derived from an EMBL/GenBank/DDBJ whole genome shotgun (WGS) entry which is preliminary data.</text>
</comment>
<dbReference type="AlphaFoldDB" id="A0A4Y2RLE0"/>
<dbReference type="Proteomes" id="UP000499080">
    <property type="component" value="Unassembled WGS sequence"/>
</dbReference>
<organism evidence="1 2">
    <name type="scientific">Araneus ventricosus</name>
    <name type="common">Orbweaver spider</name>
    <name type="synonym">Epeira ventricosa</name>
    <dbReference type="NCBI Taxonomy" id="182803"/>
    <lineage>
        <taxon>Eukaryota</taxon>
        <taxon>Metazoa</taxon>
        <taxon>Ecdysozoa</taxon>
        <taxon>Arthropoda</taxon>
        <taxon>Chelicerata</taxon>
        <taxon>Arachnida</taxon>
        <taxon>Araneae</taxon>
        <taxon>Araneomorphae</taxon>
        <taxon>Entelegynae</taxon>
        <taxon>Araneoidea</taxon>
        <taxon>Araneidae</taxon>
        <taxon>Araneus</taxon>
    </lineage>
</organism>
<protein>
    <submittedName>
        <fullName evidence="1">Uncharacterized protein</fullName>
    </submittedName>
</protein>
<reference evidence="1 2" key="1">
    <citation type="journal article" date="2019" name="Sci. Rep.">
        <title>Orb-weaving spider Araneus ventricosus genome elucidates the spidroin gene catalogue.</title>
        <authorList>
            <person name="Kono N."/>
            <person name="Nakamura H."/>
            <person name="Ohtoshi R."/>
            <person name="Moran D.A.P."/>
            <person name="Shinohara A."/>
            <person name="Yoshida Y."/>
            <person name="Fujiwara M."/>
            <person name="Mori M."/>
            <person name="Tomita M."/>
            <person name="Arakawa K."/>
        </authorList>
    </citation>
    <scope>NUCLEOTIDE SEQUENCE [LARGE SCALE GENOMIC DNA]</scope>
</reference>
<name>A0A4Y2RLE0_ARAVE</name>
<proteinExistence type="predicted"/>
<evidence type="ECO:0000313" key="2">
    <source>
        <dbReference type="Proteomes" id="UP000499080"/>
    </source>
</evidence>
<accession>A0A4Y2RLE0</accession>
<keyword evidence="2" id="KW-1185">Reference proteome</keyword>
<sequence>TARTQSQLPKIVHPKQPRFADVANVNPPKCNGWPLLGGASFLIKASPVPGKRSSPSYQNCAPQAPRFADANVNPPKCNGWPLLGSLLLDQASALWLLPAIINYSVLKVVFFIPLSASRSEEKGVSSDHPTPVYFLQRTQMLLTEGMFAMCGNANCEQDDDIILESTQIILQTDEDCLELVVDESATIMDCPEAQENWNDFELNSATYVAGYI</sequence>